<evidence type="ECO:0000259" key="11">
    <source>
        <dbReference type="PROSITE" id="PS50011"/>
    </source>
</evidence>
<gene>
    <name evidence="12" type="ORF">EZS28_044650</name>
</gene>
<dbReference type="PROSITE" id="PS50011">
    <property type="entry name" value="PROTEIN_KINASE_DOM"/>
    <property type="match status" value="1"/>
</dbReference>
<dbReference type="EMBL" id="SNRW01027827">
    <property type="protein sequence ID" value="KAA6359823.1"/>
    <property type="molecule type" value="Genomic_DNA"/>
</dbReference>
<feature type="transmembrane region" description="Helical" evidence="9">
    <location>
        <begin position="27"/>
        <end position="50"/>
    </location>
</feature>
<feature type="domain" description="Protein kinase" evidence="11">
    <location>
        <begin position="160"/>
        <end position="335"/>
    </location>
</feature>
<keyword evidence="2" id="KW-0723">Serine/threonine-protein kinase</keyword>
<evidence type="ECO:0000256" key="4">
    <source>
        <dbReference type="ARBA" id="ARBA00022741"/>
    </source>
</evidence>
<dbReference type="GO" id="GO:0005524">
    <property type="term" value="F:ATP binding"/>
    <property type="evidence" value="ECO:0007669"/>
    <property type="project" value="UniProtKB-KW"/>
</dbReference>
<evidence type="ECO:0000313" key="12">
    <source>
        <dbReference type="EMBL" id="KAA6359823.1"/>
    </source>
</evidence>
<comment type="catalytic activity">
    <reaction evidence="8">
        <text>L-seryl-[protein] + ATP = O-phospho-L-seryl-[protein] + ADP + H(+)</text>
        <dbReference type="Rhea" id="RHEA:17989"/>
        <dbReference type="Rhea" id="RHEA-COMP:9863"/>
        <dbReference type="Rhea" id="RHEA-COMP:11604"/>
        <dbReference type="ChEBI" id="CHEBI:15378"/>
        <dbReference type="ChEBI" id="CHEBI:29999"/>
        <dbReference type="ChEBI" id="CHEBI:30616"/>
        <dbReference type="ChEBI" id="CHEBI:83421"/>
        <dbReference type="ChEBI" id="CHEBI:456216"/>
        <dbReference type="EC" id="2.7.11.1"/>
    </reaction>
</comment>
<dbReference type="Pfam" id="PF00069">
    <property type="entry name" value="Pkinase"/>
    <property type="match status" value="1"/>
</dbReference>
<protein>
    <recommendedName>
        <fullName evidence="1">non-specific serine/threonine protein kinase</fullName>
        <ecNumber evidence="1">2.7.11.1</ecNumber>
    </recommendedName>
</protein>
<evidence type="ECO:0000256" key="2">
    <source>
        <dbReference type="ARBA" id="ARBA00022527"/>
    </source>
</evidence>
<keyword evidence="3" id="KW-0808">Transferase</keyword>
<name>A0A5J4TPL5_9EUKA</name>
<feature type="non-terminal residue" evidence="12">
    <location>
        <position position="1"/>
    </location>
</feature>
<dbReference type="InterPro" id="IPR050236">
    <property type="entry name" value="Ser_Thr_kinase_AGC"/>
</dbReference>
<sequence length="335" mass="37924">GGSVLLIAAFILMMIFGTQESSQDTRSVSIGAGIVLMVFTVLAWLPFILCDRDSDWFWHRTFTSSRDIQDEGTCDMCRQCIRSCKPALKCFPDCYNWCHGNKDDDDEQIEIQVPIRVIENVNQQAVIMEDPRQAPSIVPSSSSSSSSSTGQVTAASKQAYEVIRKIKRGIQGTVSLAQLHGTKRLVAVKVIDYETVDEKYSVQQEYLMMSEIFRTVKKSMPDAPFMPFVEPLSCFTMENENCAYFILEYCFGGDFRDLINSTRNQETNFEEDKCWKIVRMMASALDVLHSSWTIHANLKPENVLFTGNFQIKLTDYGITQKLRQDRQSASLRGGA</sequence>
<evidence type="ECO:0000256" key="7">
    <source>
        <dbReference type="ARBA" id="ARBA00047899"/>
    </source>
</evidence>
<dbReference type="EC" id="2.7.11.1" evidence="1"/>
<keyword evidence="5" id="KW-0418">Kinase</keyword>
<keyword evidence="4" id="KW-0547">Nucleotide-binding</keyword>
<comment type="catalytic activity">
    <reaction evidence="7">
        <text>L-threonyl-[protein] + ATP = O-phospho-L-threonyl-[protein] + ADP + H(+)</text>
        <dbReference type="Rhea" id="RHEA:46608"/>
        <dbReference type="Rhea" id="RHEA-COMP:11060"/>
        <dbReference type="Rhea" id="RHEA-COMP:11605"/>
        <dbReference type="ChEBI" id="CHEBI:15378"/>
        <dbReference type="ChEBI" id="CHEBI:30013"/>
        <dbReference type="ChEBI" id="CHEBI:30616"/>
        <dbReference type="ChEBI" id="CHEBI:61977"/>
        <dbReference type="ChEBI" id="CHEBI:456216"/>
        <dbReference type="EC" id="2.7.11.1"/>
    </reaction>
</comment>
<organism evidence="12 13">
    <name type="scientific">Streblomastix strix</name>
    <dbReference type="NCBI Taxonomy" id="222440"/>
    <lineage>
        <taxon>Eukaryota</taxon>
        <taxon>Metamonada</taxon>
        <taxon>Preaxostyla</taxon>
        <taxon>Oxymonadida</taxon>
        <taxon>Streblomastigidae</taxon>
        <taxon>Streblomastix</taxon>
    </lineage>
</organism>
<evidence type="ECO:0000256" key="5">
    <source>
        <dbReference type="ARBA" id="ARBA00022777"/>
    </source>
</evidence>
<evidence type="ECO:0000256" key="6">
    <source>
        <dbReference type="ARBA" id="ARBA00022840"/>
    </source>
</evidence>
<dbReference type="Gene3D" id="1.10.510.10">
    <property type="entry name" value="Transferase(Phosphotransferase) domain 1"/>
    <property type="match status" value="1"/>
</dbReference>
<keyword evidence="9" id="KW-1133">Transmembrane helix</keyword>
<feature type="non-terminal residue" evidence="12">
    <location>
        <position position="335"/>
    </location>
</feature>
<dbReference type="Proteomes" id="UP000324800">
    <property type="component" value="Unassembled WGS sequence"/>
</dbReference>
<keyword evidence="10" id="KW-0732">Signal</keyword>
<evidence type="ECO:0000256" key="10">
    <source>
        <dbReference type="SAM" id="SignalP"/>
    </source>
</evidence>
<keyword evidence="9" id="KW-0472">Membrane</keyword>
<proteinExistence type="predicted"/>
<evidence type="ECO:0000256" key="1">
    <source>
        <dbReference type="ARBA" id="ARBA00012513"/>
    </source>
</evidence>
<dbReference type="InterPro" id="IPR000719">
    <property type="entry name" value="Prot_kinase_dom"/>
</dbReference>
<dbReference type="GO" id="GO:0004674">
    <property type="term" value="F:protein serine/threonine kinase activity"/>
    <property type="evidence" value="ECO:0007669"/>
    <property type="project" value="UniProtKB-KW"/>
</dbReference>
<evidence type="ECO:0000256" key="9">
    <source>
        <dbReference type="SAM" id="Phobius"/>
    </source>
</evidence>
<dbReference type="PANTHER" id="PTHR24356">
    <property type="entry name" value="SERINE/THREONINE-PROTEIN KINASE"/>
    <property type="match status" value="1"/>
</dbReference>
<evidence type="ECO:0000256" key="3">
    <source>
        <dbReference type="ARBA" id="ARBA00022679"/>
    </source>
</evidence>
<dbReference type="InterPro" id="IPR011009">
    <property type="entry name" value="Kinase-like_dom_sf"/>
</dbReference>
<dbReference type="SMART" id="SM00220">
    <property type="entry name" value="S_TKc"/>
    <property type="match status" value="1"/>
</dbReference>
<dbReference type="SUPFAM" id="SSF56112">
    <property type="entry name" value="Protein kinase-like (PK-like)"/>
    <property type="match status" value="1"/>
</dbReference>
<comment type="caution">
    <text evidence="12">The sequence shown here is derived from an EMBL/GenBank/DDBJ whole genome shotgun (WGS) entry which is preliminary data.</text>
</comment>
<evidence type="ECO:0000256" key="8">
    <source>
        <dbReference type="ARBA" id="ARBA00048679"/>
    </source>
</evidence>
<dbReference type="AlphaFoldDB" id="A0A5J4TPL5"/>
<accession>A0A5J4TPL5</accession>
<feature type="signal peptide" evidence="10">
    <location>
        <begin position="1"/>
        <end position="20"/>
    </location>
</feature>
<dbReference type="GO" id="GO:0035556">
    <property type="term" value="P:intracellular signal transduction"/>
    <property type="evidence" value="ECO:0007669"/>
    <property type="project" value="TreeGrafter"/>
</dbReference>
<dbReference type="CDD" id="cd00180">
    <property type="entry name" value="PKc"/>
    <property type="match status" value="1"/>
</dbReference>
<reference evidence="12 13" key="1">
    <citation type="submission" date="2019-03" db="EMBL/GenBank/DDBJ databases">
        <title>Single cell metagenomics reveals metabolic interactions within the superorganism composed of flagellate Streblomastix strix and complex community of Bacteroidetes bacteria on its surface.</title>
        <authorList>
            <person name="Treitli S.C."/>
            <person name="Kolisko M."/>
            <person name="Husnik F."/>
            <person name="Keeling P."/>
            <person name="Hampl V."/>
        </authorList>
    </citation>
    <scope>NUCLEOTIDE SEQUENCE [LARGE SCALE GENOMIC DNA]</scope>
    <source>
        <strain evidence="12">ST1C</strain>
    </source>
</reference>
<evidence type="ECO:0000313" key="13">
    <source>
        <dbReference type="Proteomes" id="UP000324800"/>
    </source>
</evidence>
<dbReference type="PANTHER" id="PTHR24356:SF1">
    <property type="entry name" value="SERINE_THREONINE-PROTEIN KINASE GREATWALL"/>
    <property type="match status" value="1"/>
</dbReference>
<keyword evidence="6" id="KW-0067">ATP-binding</keyword>
<keyword evidence="9" id="KW-0812">Transmembrane</keyword>
<feature type="chain" id="PRO_5023808217" description="non-specific serine/threonine protein kinase" evidence="10">
    <location>
        <begin position="21"/>
        <end position="335"/>
    </location>
</feature>